<dbReference type="InterPro" id="IPR012902">
    <property type="entry name" value="N_methyl_site"/>
</dbReference>
<evidence type="ECO:0008006" key="6">
    <source>
        <dbReference type="Google" id="ProtNLM"/>
    </source>
</evidence>
<proteinExistence type="predicted"/>
<evidence type="ECO:0000313" key="4">
    <source>
        <dbReference type="Proteomes" id="UP000093352"/>
    </source>
</evidence>
<gene>
    <name evidence="2" type="ORF">BBG48_008435</name>
    <name evidence="3" type="ORF">FL857_02505</name>
</gene>
<organism evidence="2 4">
    <name type="scientific">Criibacterium bergeronii</name>
    <dbReference type="NCBI Taxonomy" id="1871336"/>
    <lineage>
        <taxon>Bacteria</taxon>
        <taxon>Bacillati</taxon>
        <taxon>Bacillota</taxon>
        <taxon>Clostridia</taxon>
        <taxon>Peptostreptococcales</taxon>
        <taxon>Filifactoraceae</taxon>
        <taxon>Criibacterium</taxon>
    </lineage>
</organism>
<dbReference type="AlphaFoldDB" id="A0A371IJV7"/>
<evidence type="ECO:0000313" key="3">
    <source>
        <dbReference type="EMBL" id="TRW28353.1"/>
    </source>
</evidence>
<dbReference type="RefSeq" id="WP_068914060.1">
    <property type="nucleotide sequence ID" value="NZ_MBEW02000021.1"/>
</dbReference>
<comment type="caution">
    <text evidence="2">The sequence shown here is derived from an EMBL/GenBank/DDBJ whole genome shotgun (WGS) entry which is preliminary data.</text>
</comment>
<dbReference type="EMBL" id="VJXW01000002">
    <property type="protein sequence ID" value="TRW28353.1"/>
    <property type="molecule type" value="Genomic_DNA"/>
</dbReference>
<keyword evidence="4" id="KW-1185">Reference proteome</keyword>
<evidence type="ECO:0000313" key="2">
    <source>
        <dbReference type="EMBL" id="RDY20778.1"/>
    </source>
</evidence>
<sequence length="698" mass="79255">MKKTNGFTFVEVLISVSLLAFVILMSTTLFDRSIQETPKLRKIVEKNTKNSSEMENAILNARQYSEYYNDYVKKGTSDEEKKPQGYDSVGNPVVIPTPGLKIDDIRIDNVRGYIVSRKMDTVLDSATGKPILDSGGNYQYIQKTSYNMNVDSADDLISFVGIGRSAPKVSDIKDFYLNNGTMNSFEYFPVNGSLASDKSFRLVYNLRDNSNFYSVRLRLLKSPFSQALLNNSNAINIKKLDKGEFEYADKADDENKSTSGAKDYTVNSYSSNKERYLSLTDRQLAVEGATLNINGLQGSKYATLSNENTSNLNFVYYIGLPYYNNDILAHYDADFAISKIASTRNKFLYLYDIDNVADSDYPNFIKKNGDIYDIDWSNYDIRRMTGIDTKFAEKVTLPKGFLPECTIKAQDGTDVKIPFNLKSYGNTIFYDMKKENGVEFDGGTDGRTFIAKFNTKNYNQMFNDKNEEKTFPYVLLSHGYDVASGKPLNASASDKEQNFVLYVDSDGSIKLKTGTAKKIKGGAIKWSYTEEDIGVNINDTNLYKDTSDTLPSQSYEEHYADGKKDGRQDFKIIAVYFDYYKSGSDSKVKLYLLNQSDSPDDTIITAANKIFERSFNKLNYTDYKFGFGKKIDNLGDAESISSPMGDDYCAMEISDLIYYNGDIGKNNVKKVMNWLYRKYLTEKERTYFDENYKSILDK</sequence>
<dbReference type="OrthoDB" id="10015062at2"/>
<dbReference type="Proteomes" id="UP000093352">
    <property type="component" value="Unassembled WGS sequence"/>
</dbReference>
<dbReference type="EMBL" id="MBEW02000021">
    <property type="protein sequence ID" value="RDY20778.1"/>
    <property type="molecule type" value="Genomic_DNA"/>
</dbReference>
<accession>A0A371IJV7</accession>
<reference evidence="3 5" key="3">
    <citation type="submission" date="2019-07" db="EMBL/GenBank/DDBJ databases">
        <title>Criibacterium bergeronii gen. nov., sp. nov. isolated from human clinical samples.</title>
        <authorList>
            <person name="Maheux A.F."/>
            <person name="Boudreau D.K."/>
            <person name="Berube E."/>
            <person name="Brodeur S."/>
            <person name="Bernard K.A."/>
            <person name="Abed J.Y."/>
            <person name="Ducrey E."/>
            <person name="Guay E.F."/>
            <person name="Raymond F."/>
            <person name="Corbeil J."/>
            <person name="Domingo M.-C."/>
            <person name="Roy P.H."/>
            <person name="Boissinot M."/>
            <person name="Tocheva E.I."/>
            <person name="Omar R.F."/>
        </authorList>
    </citation>
    <scope>NUCLEOTIDE SEQUENCE [LARGE SCALE GENOMIC DNA]</scope>
    <source>
        <strain evidence="3 5">CCRI-24246</strain>
    </source>
</reference>
<reference evidence="2 4" key="1">
    <citation type="journal article" date="2016" name="Genome Announc.">
        <title>Draft Genome Sequence of Criibacterium bergeronii gen. nov., sp. nov., Strain CCRI-22567T, Isolated from a Vaginal Sample from a Woman with Bacterial Vaginosis.</title>
        <authorList>
            <person name="Maheux A.F."/>
            <person name="Berube E."/>
            <person name="Boudreau D.K."/>
            <person name="Raymond F."/>
            <person name="Corbeil J."/>
            <person name="Roy P.H."/>
            <person name="Boissinot M."/>
            <person name="Omar R.F."/>
        </authorList>
    </citation>
    <scope>NUCLEOTIDE SEQUENCE [LARGE SCALE GENOMIC DNA]</scope>
    <source>
        <strain evidence="2 4">CCRI-22567</strain>
    </source>
</reference>
<evidence type="ECO:0000256" key="1">
    <source>
        <dbReference type="SAM" id="Phobius"/>
    </source>
</evidence>
<dbReference type="Pfam" id="PF07963">
    <property type="entry name" value="N_methyl"/>
    <property type="match status" value="1"/>
</dbReference>
<keyword evidence="1" id="KW-1133">Transmembrane helix</keyword>
<reference evidence="2" key="2">
    <citation type="submission" date="2018-07" db="EMBL/GenBank/DDBJ databases">
        <authorList>
            <person name="Quirk P.G."/>
            <person name="Krulwich T.A."/>
        </authorList>
    </citation>
    <scope>NUCLEOTIDE SEQUENCE</scope>
    <source>
        <strain evidence="2">CCRI-22567</strain>
    </source>
</reference>
<keyword evidence="1" id="KW-0472">Membrane</keyword>
<protein>
    <recommendedName>
        <fullName evidence="6">Prepilin-type N-terminal cleavage/methylation domain-containing protein</fullName>
    </recommendedName>
</protein>
<evidence type="ECO:0000313" key="5">
    <source>
        <dbReference type="Proteomes" id="UP000319424"/>
    </source>
</evidence>
<dbReference type="Proteomes" id="UP000319424">
    <property type="component" value="Unassembled WGS sequence"/>
</dbReference>
<feature type="transmembrane region" description="Helical" evidence="1">
    <location>
        <begin position="12"/>
        <end position="30"/>
    </location>
</feature>
<dbReference type="STRING" id="1871336.BBG48_05520"/>
<name>A0A371IJV7_9FIRM</name>
<keyword evidence="1" id="KW-0812">Transmembrane</keyword>